<keyword evidence="5" id="KW-1185">Reference proteome</keyword>
<dbReference type="EMBL" id="JACMYE010000003">
    <property type="protein sequence ID" value="MBC3178654.1"/>
    <property type="molecule type" value="Genomic_DNA"/>
</dbReference>
<evidence type="ECO:0000313" key="4">
    <source>
        <dbReference type="Proteomes" id="UP000516235"/>
    </source>
</evidence>
<organism evidence="3 4">
    <name type="scientific">Corynebacterium lujinxingii</name>
    <dbReference type="NCBI Taxonomy" id="2763010"/>
    <lineage>
        <taxon>Bacteria</taxon>
        <taxon>Bacillati</taxon>
        <taxon>Actinomycetota</taxon>
        <taxon>Actinomycetes</taxon>
        <taxon>Mycobacteriales</taxon>
        <taxon>Corynebacteriaceae</taxon>
        <taxon>Corynebacterium</taxon>
    </lineage>
</organism>
<dbReference type="PROSITE" id="PS51819">
    <property type="entry name" value="VOC"/>
    <property type="match status" value="1"/>
</dbReference>
<dbReference type="SUPFAM" id="SSF54593">
    <property type="entry name" value="Glyoxalase/Bleomycin resistance protein/Dihydroxybiphenyl dioxygenase"/>
    <property type="match status" value="1"/>
</dbReference>
<dbReference type="PIRSF" id="PIRSF039020">
    <property type="entry name" value="EhpR"/>
    <property type="match status" value="1"/>
</dbReference>
<sequence>MNRELVFIVYVSDIQKSVDFYRDLLEVETTFETPRYVTFGLAEGVALALWTGESSALAGEPVRTSEVCLNVTAEQVQETYDAWVAKGVRVIEEPHEDVFGTTFVVADPDGNRVRVAPID</sequence>
<gene>
    <name evidence="2" type="ORF">H7348_04910</name>
    <name evidence="3" type="ORF">IAU68_05410</name>
</gene>
<dbReference type="InterPro" id="IPR037523">
    <property type="entry name" value="VOC_core"/>
</dbReference>
<evidence type="ECO:0000313" key="2">
    <source>
        <dbReference type="EMBL" id="MBC3178654.1"/>
    </source>
</evidence>
<dbReference type="Proteomes" id="UP000642876">
    <property type="component" value="Unassembled WGS sequence"/>
</dbReference>
<dbReference type="RefSeq" id="WP_087116736.1">
    <property type="nucleotide sequence ID" value="NZ_CP061032.1"/>
</dbReference>
<proteinExistence type="predicted"/>
<dbReference type="AlphaFoldDB" id="A0A7H0K1M3"/>
<dbReference type="EMBL" id="CP061032">
    <property type="protein sequence ID" value="QNP91189.1"/>
    <property type="molecule type" value="Genomic_DNA"/>
</dbReference>
<protein>
    <submittedName>
        <fullName evidence="3">VOC family protein</fullName>
    </submittedName>
</protein>
<reference evidence="4 5" key="1">
    <citation type="submission" date="2020-08" db="EMBL/GenBank/DDBJ databases">
        <title>novel species in genus Corynebacterium.</title>
        <authorList>
            <person name="Zhang G."/>
        </authorList>
    </citation>
    <scope>NUCLEOTIDE SEQUENCE [LARGE SCALE GENOMIC DNA]</scope>
    <source>
        <strain evidence="4 5">zg-917</strain>
        <strain evidence="3">Zg-917</strain>
    </source>
</reference>
<dbReference type="InterPro" id="IPR026275">
    <property type="entry name" value="Glyoxalase/dOase/EhpR"/>
</dbReference>
<evidence type="ECO:0000313" key="3">
    <source>
        <dbReference type="EMBL" id="QNP91189.1"/>
    </source>
</evidence>
<accession>A0A7H0K1M3</accession>
<dbReference type="InterPro" id="IPR004360">
    <property type="entry name" value="Glyas_Fos-R_dOase_dom"/>
</dbReference>
<dbReference type="KEGG" id="cluj:IAU68_05410"/>
<name>A0A7H0K1M3_9CORY</name>
<dbReference type="Pfam" id="PF00903">
    <property type="entry name" value="Glyoxalase"/>
    <property type="match status" value="1"/>
</dbReference>
<evidence type="ECO:0000259" key="1">
    <source>
        <dbReference type="PROSITE" id="PS51819"/>
    </source>
</evidence>
<dbReference type="InterPro" id="IPR029068">
    <property type="entry name" value="Glyas_Bleomycin-R_OHBP_Dase"/>
</dbReference>
<evidence type="ECO:0000313" key="5">
    <source>
        <dbReference type="Proteomes" id="UP000642876"/>
    </source>
</evidence>
<dbReference type="Proteomes" id="UP000516235">
    <property type="component" value="Chromosome"/>
</dbReference>
<dbReference type="Gene3D" id="3.30.720.120">
    <property type="match status" value="1"/>
</dbReference>
<dbReference type="Gene3D" id="3.30.720.110">
    <property type="match status" value="1"/>
</dbReference>
<feature type="domain" description="VOC" evidence="1">
    <location>
        <begin position="3"/>
        <end position="118"/>
    </location>
</feature>